<proteinExistence type="predicted"/>
<dbReference type="PROSITE" id="PS51455">
    <property type="entry name" value="PIPK"/>
    <property type="match status" value="1"/>
</dbReference>
<feature type="domain" description="G-protein coupled receptors family 2 profile 2" evidence="8">
    <location>
        <begin position="216"/>
        <end position="483"/>
    </location>
</feature>
<feature type="region of interest" description="Disordered" evidence="6">
    <location>
        <begin position="63"/>
        <end position="123"/>
    </location>
</feature>
<dbReference type="Pfam" id="PF01504">
    <property type="entry name" value="PIP5K"/>
    <property type="match status" value="1"/>
</dbReference>
<evidence type="ECO:0000259" key="9">
    <source>
        <dbReference type="PROSITE" id="PS50262"/>
    </source>
</evidence>
<feature type="region of interest" description="Disordered" evidence="6">
    <location>
        <begin position="940"/>
        <end position="1003"/>
    </location>
</feature>
<dbReference type="GO" id="GO:0005886">
    <property type="term" value="C:plasma membrane"/>
    <property type="evidence" value="ECO:0007669"/>
    <property type="project" value="TreeGrafter"/>
</dbReference>
<evidence type="ECO:0000256" key="2">
    <source>
        <dbReference type="ARBA" id="ARBA00022692"/>
    </source>
</evidence>
<feature type="transmembrane region" description="Helical" evidence="7">
    <location>
        <begin position="380"/>
        <end position="405"/>
    </location>
</feature>
<comment type="caution">
    <text evidence="11">The sequence shown here is derived from an EMBL/GenBank/DDBJ whole genome shotgun (WGS) entry which is preliminary data.</text>
</comment>
<evidence type="ECO:0000313" key="11">
    <source>
        <dbReference type="EMBL" id="KAJ0409634.1"/>
    </source>
</evidence>
<dbReference type="PANTHER" id="PTHR23086">
    <property type="entry name" value="PHOSPHATIDYLINOSITOL-4-PHOSPHATE 5-KINASE"/>
    <property type="match status" value="1"/>
</dbReference>
<keyword evidence="4 7" id="KW-0472">Membrane</keyword>
<keyword evidence="5" id="KW-0808">Transferase</keyword>
<dbReference type="SMART" id="SM00330">
    <property type="entry name" value="PIPKc"/>
    <property type="match status" value="1"/>
</dbReference>
<dbReference type="GO" id="GO:0046854">
    <property type="term" value="P:phosphatidylinositol phosphate biosynthetic process"/>
    <property type="evidence" value="ECO:0007669"/>
    <property type="project" value="TreeGrafter"/>
</dbReference>
<evidence type="ECO:0000256" key="7">
    <source>
        <dbReference type="SAM" id="Phobius"/>
    </source>
</evidence>
<feature type="region of interest" description="Disordered" evidence="6">
    <location>
        <begin position="1"/>
        <end position="21"/>
    </location>
</feature>
<reference evidence="11" key="1">
    <citation type="submission" date="2021-12" db="EMBL/GenBank/DDBJ databases">
        <title>Prjna785345.</title>
        <authorList>
            <person name="Rujirawat T."/>
            <person name="Krajaejun T."/>
        </authorList>
    </citation>
    <scope>NUCLEOTIDE SEQUENCE</scope>
    <source>
        <strain evidence="11">Pi057C3</strain>
    </source>
</reference>
<gene>
    <name evidence="11" type="ORF">P43SY_008506</name>
</gene>
<dbReference type="SUPFAM" id="SSF81321">
    <property type="entry name" value="Family A G protein-coupled receptor-like"/>
    <property type="match status" value="1"/>
</dbReference>
<dbReference type="InterPro" id="IPR017452">
    <property type="entry name" value="GPCR_Rhodpsn_7TM"/>
</dbReference>
<dbReference type="InterPro" id="IPR017981">
    <property type="entry name" value="GPCR_2-like_7TM"/>
</dbReference>
<dbReference type="Gene3D" id="3.30.800.10">
    <property type="entry name" value="Phosphatidylinositol Phosphate Kinase II Beta"/>
    <property type="match status" value="1"/>
</dbReference>
<feature type="transmembrane region" description="Helical" evidence="7">
    <location>
        <begin position="338"/>
        <end position="360"/>
    </location>
</feature>
<dbReference type="GO" id="GO:0007166">
    <property type="term" value="P:cell surface receptor signaling pathway"/>
    <property type="evidence" value="ECO:0007669"/>
    <property type="project" value="InterPro"/>
</dbReference>
<feature type="transmembrane region" description="Helical" evidence="7">
    <location>
        <begin position="459"/>
        <end position="482"/>
    </location>
</feature>
<feature type="transmembrane region" description="Helical" evidence="7">
    <location>
        <begin position="223"/>
        <end position="243"/>
    </location>
</feature>
<keyword evidence="5" id="KW-0418">Kinase</keyword>
<feature type="region of interest" description="Disordered" evidence="6">
    <location>
        <begin position="490"/>
        <end position="510"/>
    </location>
</feature>
<dbReference type="Proteomes" id="UP001209570">
    <property type="component" value="Unassembled WGS sequence"/>
</dbReference>
<dbReference type="InterPro" id="IPR027483">
    <property type="entry name" value="PInositol-4-P-4/5-kinase_C_sf"/>
</dbReference>
<dbReference type="Gene3D" id="3.30.810.10">
    <property type="entry name" value="2-Layer Sandwich"/>
    <property type="match status" value="1"/>
</dbReference>
<dbReference type="InterPro" id="IPR000832">
    <property type="entry name" value="GPCR_2_secretin-like"/>
</dbReference>
<keyword evidence="5" id="KW-0067">ATP-binding</keyword>
<evidence type="ECO:0000256" key="3">
    <source>
        <dbReference type="ARBA" id="ARBA00022989"/>
    </source>
</evidence>
<dbReference type="InterPro" id="IPR027484">
    <property type="entry name" value="PInositol-4-P-5-kinase_N"/>
</dbReference>
<evidence type="ECO:0000259" key="8">
    <source>
        <dbReference type="PROSITE" id="PS50261"/>
    </source>
</evidence>
<evidence type="ECO:0000256" key="6">
    <source>
        <dbReference type="SAM" id="MobiDB-lite"/>
    </source>
</evidence>
<feature type="compositionally biased region" description="Basic and acidic residues" evidence="6">
    <location>
        <begin position="501"/>
        <end position="510"/>
    </location>
</feature>
<dbReference type="Gene3D" id="1.20.1070.10">
    <property type="entry name" value="Rhodopsin 7-helix transmembrane proteins"/>
    <property type="match status" value="1"/>
</dbReference>
<dbReference type="GO" id="GO:0016308">
    <property type="term" value="F:1-phosphatidylinositol-4-phosphate 5-kinase activity"/>
    <property type="evidence" value="ECO:0007669"/>
    <property type="project" value="TreeGrafter"/>
</dbReference>
<evidence type="ECO:0000313" key="12">
    <source>
        <dbReference type="Proteomes" id="UP001209570"/>
    </source>
</evidence>
<protein>
    <recommendedName>
        <fullName evidence="13">PIPK domain-containing protein</fullName>
    </recommendedName>
</protein>
<feature type="domain" description="G-protein coupled receptors family 1 profile" evidence="9">
    <location>
        <begin position="229"/>
        <end position="479"/>
    </location>
</feature>
<evidence type="ECO:0000259" key="10">
    <source>
        <dbReference type="PROSITE" id="PS51455"/>
    </source>
</evidence>
<feature type="transmembrane region" description="Helical" evidence="7">
    <location>
        <begin position="426"/>
        <end position="447"/>
    </location>
</feature>
<evidence type="ECO:0000256" key="5">
    <source>
        <dbReference type="PROSITE-ProRule" id="PRU00781"/>
    </source>
</evidence>
<dbReference type="GO" id="GO:0004930">
    <property type="term" value="F:G protein-coupled receptor activity"/>
    <property type="evidence" value="ECO:0007669"/>
    <property type="project" value="InterPro"/>
</dbReference>
<dbReference type="PANTHER" id="PTHR23086:SF8">
    <property type="entry name" value="PHOSPHATIDYLINOSITOL 5-PHOSPHATE 4-KINASE, ISOFORM A"/>
    <property type="match status" value="1"/>
</dbReference>
<dbReference type="InterPro" id="IPR023610">
    <property type="entry name" value="PInositol-4/5-P-5/4-kinase"/>
</dbReference>
<feature type="compositionally biased region" description="Low complexity" evidence="6">
    <location>
        <begin position="944"/>
        <end position="974"/>
    </location>
</feature>
<dbReference type="PROSITE" id="PS50261">
    <property type="entry name" value="G_PROTEIN_RECEP_F2_4"/>
    <property type="match status" value="1"/>
</dbReference>
<accession>A0AAD5MC20</accession>
<dbReference type="CDD" id="cd00139">
    <property type="entry name" value="PIPKc"/>
    <property type="match status" value="1"/>
</dbReference>
<evidence type="ECO:0000256" key="1">
    <source>
        <dbReference type="ARBA" id="ARBA00004141"/>
    </source>
</evidence>
<dbReference type="AlphaFoldDB" id="A0AAD5MC20"/>
<evidence type="ECO:0000256" key="4">
    <source>
        <dbReference type="ARBA" id="ARBA00023136"/>
    </source>
</evidence>
<dbReference type="InterPro" id="IPR002498">
    <property type="entry name" value="PInositol-4-P-4/5-kinase_core"/>
</dbReference>
<dbReference type="SUPFAM" id="SSF56104">
    <property type="entry name" value="SAICAR synthase-like"/>
    <property type="match status" value="1"/>
</dbReference>
<organism evidence="11 12">
    <name type="scientific">Pythium insidiosum</name>
    <name type="common">Pythiosis disease agent</name>
    <dbReference type="NCBI Taxonomy" id="114742"/>
    <lineage>
        <taxon>Eukaryota</taxon>
        <taxon>Sar</taxon>
        <taxon>Stramenopiles</taxon>
        <taxon>Oomycota</taxon>
        <taxon>Peronosporomycetes</taxon>
        <taxon>Pythiales</taxon>
        <taxon>Pythiaceae</taxon>
        <taxon>Pythium</taxon>
    </lineage>
</organism>
<dbReference type="Pfam" id="PF00002">
    <property type="entry name" value="7tm_2"/>
    <property type="match status" value="1"/>
</dbReference>
<name>A0AAD5MC20_PYTIN</name>
<feature type="domain" description="PIPK" evidence="10">
    <location>
        <begin position="510"/>
        <end position="910"/>
    </location>
</feature>
<keyword evidence="12" id="KW-1185">Reference proteome</keyword>
<dbReference type="GO" id="GO:0005524">
    <property type="term" value="F:ATP binding"/>
    <property type="evidence" value="ECO:0007669"/>
    <property type="project" value="UniProtKB-UniRule"/>
</dbReference>
<feature type="transmembrane region" description="Helical" evidence="7">
    <location>
        <begin position="189"/>
        <end position="211"/>
    </location>
</feature>
<keyword evidence="2 7" id="KW-0812">Transmembrane</keyword>
<dbReference type="EMBL" id="JAKCXM010000003">
    <property type="protein sequence ID" value="KAJ0409634.1"/>
    <property type="molecule type" value="Genomic_DNA"/>
</dbReference>
<comment type="subcellular location">
    <subcellularLocation>
        <location evidence="1">Membrane</location>
        <topology evidence="1">Multi-pass membrane protein</topology>
    </subcellularLocation>
</comment>
<sequence>MERPAASLSSPRASPPASASLRPDDIVMAYADGSSPASVDPAAVAPLPMVTDSDVFASVLVEESDQVRPAVRPSRGASATAATPPRMSSRTDSGVHKQLKPTAPRKSRTARPPPLSVVEPFDSIDSAAATRRTDARHSVELDVGADADGADARASSARSSRYRVSTMGTAFRNLVHLLRPTTPVLESQIYLTVGALTLSLLLAACCLIYRFEVHAATRMNAGLVFGSIGSIVMCLLIFVSFALRPSCRRHINILLLHLAMCEFTLAVSFALEPAWRGLSAGVESGQTCVWLSTVREYVIMCSTAWTTCMAMDLYYLMTDPFTSPRLNRRKYRLISHGLAMLAAIIMRVFEVFDAPVAVGNFCWVGAASEAENDAQNASSIGVWLFIITPVLVSMVVNVYVTFVSYMRFRDGLAATLKNRHVLLREGFLTTLTFIVYSALLWGSYAGYWVASASSTSSEILSVIFSFLLSYRGSAAFVLWCVYMQPPALKPESPTADGSDAAARRRVADESDDAVRPQMNLALLDELVQFTTLGIATALHASRDNSASDEAPNRTFTLRSGASKISKWNEIRFTDFFPGAFARLRASFGISDDQFLKSLATCTTPQVSEGASGSFLFFSTDRCYIVKSLTAGESAFLHTILDHYVDYMLEQRDTFLTRFIGSYCIMLYGKKAFFVVMENVFDVPHGVAIHQRYDIKGSWVDRNAQKVRDGAEATCRHCNLTFRVGIGRNVCPNRAGSHEPNVVLKDMDLTTKLRFGPRVGKALLRQLKRDSDFLCDRGIMDYSLLLGVIEVSYQVNQQNILTRDGSVFLDRMTIVDSAQAAQDALDAAAGAGNGPPPRLKQSMQCLRTSEVVIGPGFYYIGLIDILQTWNWSKRFERFVKTVLLRKDPDGISALPPKPYRDRFHQKLDEVIHLGHNVIATPKLSTHFTFSDAESHTDLHSAYRSGRTAAGAAEPADADAPGGSPSGGVPTPMTTPVLRAIATFGDDTRDRDPFSSQTGHVRGSA</sequence>
<dbReference type="PROSITE" id="PS50262">
    <property type="entry name" value="G_PROTEIN_RECEP_F1_2"/>
    <property type="match status" value="1"/>
</dbReference>
<keyword evidence="3 7" id="KW-1133">Transmembrane helix</keyword>
<evidence type="ECO:0008006" key="13">
    <source>
        <dbReference type="Google" id="ProtNLM"/>
    </source>
</evidence>
<feature type="compositionally biased region" description="Basic residues" evidence="6">
    <location>
        <begin position="97"/>
        <end position="109"/>
    </location>
</feature>
<keyword evidence="5" id="KW-0547">Nucleotide-binding</keyword>